<gene>
    <name evidence="1" type="ORF">OUZ56_017649</name>
</gene>
<reference evidence="1 2" key="1">
    <citation type="journal article" date="2023" name="Nucleic Acids Res.">
        <title>The hologenome of Daphnia magna reveals possible DNA methylation and microbiome-mediated evolution of the host genome.</title>
        <authorList>
            <person name="Chaturvedi A."/>
            <person name="Li X."/>
            <person name="Dhandapani V."/>
            <person name="Marshall H."/>
            <person name="Kissane S."/>
            <person name="Cuenca-Cambronero M."/>
            <person name="Asole G."/>
            <person name="Calvet F."/>
            <person name="Ruiz-Romero M."/>
            <person name="Marangio P."/>
            <person name="Guigo R."/>
            <person name="Rago D."/>
            <person name="Mirbahai L."/>
            <person name="Eastwood N."/>
            <person name="Colbourne J.K."/>
            <person name="Zhou J."/>
            <person name="Mallon E."/>
            <person name="Orsini L."/>
        </authorList>
    </citation>
    <scope>NUCLEOTIDE SEQUENCE [LARGE SCALE GENOMIC DNA]</scope>
    <source>
        <strain evidence="1">LRV0_1</strain>
    </source>
</reference>
<dbReference type="Proteomes" id="UP001234178">
    <property type="component" value="Unassembled WGS sequence"/>
</dbReference>
<evidence type="ECO:0000313" key="2">
    <source>
        <dbReference type="Proteomes" id="UP001234178"/>
    </source>
</evidence>
<proteinExistence type="predicted"/>
<keyword evidence="2" id="KW-1185">Reference proteome</keyword>
<dbReference type="EMBL" id="JAOYFB010000038">
    <property type="protein sequence ID" value="KAK4028369.1"/>
    <property type="molecule type" value="Genomic_DNA"/>
</dbReference>
<sequence length="66" mass="7232">MVVSSVDGCSEKKLTHTWEQKEKKGETRKVGEANGANVLKADAILFDNILRKGLSFALIPTDVWGT</sequence>
<comment type="caution">
    <text evidence="1">The sequence shown here is derived from an EMBL/GenBank/DDBJ whole genome shotgun (WGS) entry which is preliminary data.</text>
</comment>
<protein>
    <submittedName>
        <fullName evidence="1">Uncharacterized protein</fullName>
    </submittedName>
</protein>
<organism evidence="1 2">
    <name type="scientific">Daphnia magna</name>
    <dbReference type="NCBI Taxonomy" id="35525"/>
    <lineage>
        <taxon>Eukaryota</taxon>
        <taxon>Metazoa</taxon>
        <taxon>Ecdysozoa</taxon>
        <taxon>Arthropoda</taxon>
        <taxon>Crustacea</taxon>
        <taxon>Branchiopoda</taxon>
        <taxon>Diplostraca</taxon>
        <taxon>Cladocera</taxon>
        <taxon>Anomopoda</taxon>
        <taxon>Daphniidae</taxon>
        <taxon>Daphnia</taxon>
    </lineage>
</organism>
<accession>A0ABR0ATC7</accession>
<name>A0ABR0ATC7_9CRUS</name>
<evidence type="ECO:0000313" key="1">
    <source>
        <dbReference type="EMBL" id="KAK4028369.1"/>
    </source>
</evidence>